<dbReference type="EMBL" id="SLXM01000001">
    <property type="protein sequence ID" value="TCP28338.1"/>
    <property type="molecule type" value="Genomic_DNA"/>
</dbReference>
<dbReference type="Proteomes" id="UP000294564">
    <property type="component" value="Unassembled WGS sequence"/>
</dbReference>
<evidence type="ECO:0000313" key="1">
    <source>
        <dbReference type="EMBL" id="TCP28338.1"/>
    </source>
</evidence>
<keyword evidence="1" id="KW-0378">Hydrolase</keyword>
<gene>
    <name evidence="1" type="ORF">EV195_101514</name>
</gene>
<keyword evidence="1" id="KW-0645">Protease</keyword>
<dbReference type="InterPro" id="IPR021109">
    <property type="entry name" value="Peptidase_aspartic_dom_sf"/>
</dbReference>
<dbReference type="Pfam" id="PF13650">
    <property type="entry name" value="Asp_protease_2"/>
    <property type="match status" value="1"/>
</dbReference>
<dbReference type="CDD" id="cd05483">
    <property type="entry name" value="retropepsin_like_bacteria"/>
    <property type="match status" value="1"/>
</dbReference>
<proteinExistence type="predicted"/>
<dbReference type="Gene3D" id="2.40.70.10">
    <property type="entry name" value="Acid Proteases"/>
    <property type="match status" value="1"/>
</dbReference>
<name>A0A4R2P2J2_9FLAO</name>
<organism evidence="1 2">
    <name type="scientific">Tenacibaculum skagerrakense</name>
    <dbReference type="NCBI Taxonomy" id="186571"/>
    <lineage>
        <taxon>Bacteria</taxon>
        <taxon>Pseudomonadati</taxon>
        <taxon>Bacteroidota</taxon>
        <taxon>Flavobacteriia</taxon>
        <taxon>Flavobacteriales</taxon>
        <taxon>Flavobacteriaceae</taxon>
        <taxon>Tenacibaculum</taxon>
    </lineage>
</organism>
<keyword evidence="2" id="KW-1185">Reference proteome</keyword>
<comment type="caution">
    <text evidence="1">The sequence shown here is derived from an EMBL/GenBank/DDBJ whole genome shotgun (WGS) entry which is preliminary data.</text>
</comment>
<reference evidence="1 2" key="1">
    <citation type="submission" date="2019-03" db="EMBL/GenBank/DDBJ databases">
        <title>Genomic Encyclopedia of Type Strains, Phase IV (KMG-IV): sequencing the most valuable type-strain genomes for metagenomic binning, comparative biology and taxonomic classification.</title>
        <authorList>
            <person name="Goeker M."/>
        </authorList>
    </citation>
    <scope>NUCLEOTIDE SEQUENCE [LARGE SCALE GENOMIC DNA]</scope>
    <source>
        <strain evidence="1 2">DSM 14836</strain>
    </source>
</reference>
<evidence type="ECO:0000313" key="2">
    <source>
        <dbReference type="Proteomes" id="UP000294564"/>
    </source>
</evidence>
<dbReference type="GO" id="GO:0006508">
    <property type="term" value="P:proteolysis"/>
    <property type="evidence" value="ECO:0007669"/>
    <property type="project" value="UniProtKB-KW"/>
</dbReference>
<protein>
    <submittedName>
        <fullName evidence="1">Aspartyl protease</fullName>
    </submittedName>
</protein>
<dbReference type="InterPro" id="IPR034122">
    <property type="entry name" value="Retropepsin-like_bacterial"/>
</dbReference>
<accession>A0A4R2P2J2</accession>
<sequence>MTYFCFSDAKVQEMASLKKVLRKKKYVRIKLRKMITNHLEVSAKINGVEGTFILDTGASNSCVGLDLLERFKLISEESEVKAAGAGATDMETYKSINNNLKIGDWKLKSCDLVLFDLMHVNTALTQHNAEKVDGIIGADVLEKGKAFIDYDKKVLYLKKSKKKKQRTLSLPF</sequence>
<dbReference type="GO" id="GO:0008233">
    <property type="term" value="F:peptidase activity"/>
    <property type="evidence" value="ECO:0007669"/>
    <property type="project" value="UniProtKB-KW"/>
</dbReference>
<dbReference type="AlphaFoldDB" id="A0A4R2P2J2"/>
<dbReference type="SUPFAM" id="SSF50630">
    <property type="entry name" value="Acid proteases"/>
    <property type="match status" value="1"/>
</dbReference>